<name>A0A1R2ANC2_9CILI</name>
<evidence type="ECO:0000313" key="4">
    <source>
        <dbReference type="EMBL" id="OMJ66983.1"/>
    </source>
</evidence>
<reference evidence="1 8" key="1">
    <citation type="submission" date="2016-11" db="EMBL/GenBank/DDBJ databases">
        <title>The macronuclear genome of Stentor coeruleus: a giant cell with tiny introns.</title>
        <authorList>
            <person name="Slabodnick M."/>
            <person name="Ruby J.G."/>
            <person name="Reiff S.B."/>
            <person name="Swart E.C."/>
            <person name="Gosai S."/>
            <person name="Prabakaran S."/>
            <person name="Witkowska E."/>
            <person name="Larue G.E."/>
            <person name="Fisher S."/>
            <person name="Freeman R.M."/>
            <person name="Gunawardena J."/>
            <person name="Chu W."/>
            <person name="Stover N.A."/>
            <person name="Gregory B.D."/>
            <person name="Nowacki M."/>
            <person name="Derisi J."/>
            <person name="Roy S.W."/>
            <person name="Marshall W.F."/>
            <person name="Sood P."/>
        </authorList>
    </citation>
    <scope>NUCLEOTIDE SEQUENCE [LARGE SCALE GENOMIC DNA]</scope>
    <source>
        <strain evidence="1">WM001</strain>
    </source>
</reference>
<dbReference type="EMBL" id="MPUH01000080">
    <property type="protein sequence ID" value="OMJ91498.1"/>
    <property type="molecule type" value="Genomic_DNA"/>
</dbReference>
<evidence type="ECO:0000313" key="1">
    <source>
        <dbReference type="EMBL" id="OMJ65989.1"/>
    </source>
</evidence>
<comment type="caution">
    <text evidence="1">The sequence shown here is derived from an EMBL/GenBank/DDBJ whole genome shotgun (WGS) entry which is preliminary data.</text>
</comment>
<dbReference type="EMBL" id="MPUH01001479">
    <property type="protein sequence ID" value="OMJ67535.1"/>
    <property type="molecule type" value="Genomic_DNA"/>
</dbReference>
<dbReference type="AlphaFoldDB" id="A0A1R2ANC2"/>
<organism evidence="1 8">
    <name type="scientific">Stentor coeruleus</name>
    <dbReference type="NCBI Taxonomy" id="5963"/>
    <lineage>
        <taxon>Eukaryota</taxon>
        <taxon>Sar</taxon>
        <taxon>Alveolata</taxon>
        <taxon>Ciliophora</taxon>
        <taxon>Postciliodesmatophora</taxon>
        <taxon>Heterotrichea</taxon>
        <taxon>Heterotrichida</taxon>
        <taxon>Stentoridae</taxon>
        <taxon>Stentor</taxon>
    </lineage>
</organism>
<keyword evidence="8" id="KW-1185">Reference proteome</keyword>
<dbReference type="EMBL" id="MPUH01001504">
    <property type="protein sequence ID" value="OMJ67407.1"/>
    <property type="molecule type" value="Genomic_DNA"/>
</dbReference>
<proteinExistence type="predicted"/>
<dbReference type="EMBL" id="MPUH01001691">
    <property type="protein sequence ID" value="OMJ66544.1"/>
    <property type="molecule type" value="Genomic_DNA"/>
</dbReference>
<evidence type="ECO:0000313" key="5">
    <source>
        <dbReference type="EMBL" id="OMJ67407.1"/>
    </source>
</evidence>
<dbReference type="Proteomes" id="UP000187209">
    <property type="component" value="Unassembled WGS sequence"/>
</dbReference>
<dbReference type="EMBL" id="MPUH01001859">
    <property type="protein sequence ID" value="OMJ65989.1"/>
    <property type="molecule type" value="Genomic_DNA"/>
</dbReference>
<dbReference type="EMBL" id="MPUH01001604">
    <property type="protein sequence ID" value="OMJ66913.1"/>
    <property type="molecule type" value="Genomic_DNA"/>
</dbReference>
<evidence type="ECO:0000313" key="8">
    <source>
        <dbReference type="Proteomes" id="UP000187209"/>
    </source>
</evidence>
<evidence type="ECO:0000313" key="2">
    <source>
        <dbReference type="EMBL" id="OMJ66544.1"/>
    </source>
</evidence>
<evidence type="ECO:0000313" key="6">
    <source>
        <dbReference type="EMBL" id="OMJ67535.1"/>
    </source>
</evidence>
<gene>
    <name evidence="6" type="ORF">SteCoe_35266</name>
    <name evidence="5" type="ORF">SteCoe_35447</name>
    <name evidence="4" type="ORF">SteCoe_35992</name>
    <name evidence="3" type="ORF">SteCoe_36080</name>
    <name evidence="2" type="ORF">SteCoe_36573</name>
    <name evidence="1" type="ORF">SteCoe_37320</name>
    <name evidence="7" type="ORF">SteCoe_5992</name>
</gene>
<sequence>MEEDNYSSDLPMIILNKIPQESDKENSLKSNTLEPEMEDCNDTILLKNLIKELGIEESISQDIDPLKHDALSPTTCIHCKLLKKLTTLQTDITKMNQEICATHEILNLKKEQNSDLKNMIRRLEGNLGKNHNEVALENTSSTCSCTGKCSIC</sequence>
<evidence type="ECO:0000313" key="3">
    <source>
        <dbReference type="EMBL" id="OMJ66913.1"/>
    </source>
</evidence>
<dbReference type="EMBL" id="MPUH01001590">
    <property type="protein sequence ID" value="OMJ66983.1"/>
    <property type="molecule type" value="Genomic_DNA"/>
</dbReference>
<accession>A0A1R2ANC2</accession>
<protein>
    <submittedName>
        <fullName evidence="1">Uncharacterized protein</fullName>
    </submittedName>
</protein>
<evidence type="ECO:0000313" key="7">
    <source>
        <dbReference type="EMBL" id="OMJ91498.1"/>
    </source>
</evidence>